<name>A0A2A4FW00_9SPHN</name>
<dbReference type="SUPFAM" id="SSF54427">
    <property type="entry name" value="NTF2-like"/>
    <property type="match status" value="1"/>
</dbReference>
<feature type="domain" description="SnoaL-like" evidence="1">
    <location>
        <begin position="12"/>
        <end position="136"/>
    </location>
</feature>
<dbReference type="CDD" id="cd00531">
    <property type="entry name" value="NTF2_like"/>
    <property type="match status" value="1"/>
</dbReference>
<gene>
    <name evidence="2" type="ORF">COO09_06545</name>
</gene>
<dbReference type="Gene3D" id="3.10.450.50">
    <property type="match status" value="1"/>
</dbReference>
<evidence type="ECO:0000313" key="2">
    <source>
        <dbReference type="EMBL" id="PCE42961.1"/>
    </source>
</evidence>
<accession>A0A2A4FW00</accession>
<dbReference type="AlphaFoldDB" id="A0A2A4FW00"/>
<dbReference type="InterPro" id="IPR032710">
    <property type="entry name" value="NTF2-like_dom_sf"/>
</dbReference>
<dbReference type="Proteomes" id="UP000218934">
    <property type="component" value="Unassembled WGS sequence"/>
</dbReference>
<dbReference type="OrthoDB" id="7851780at2"/>
<dbReference type="InterPro" id="IPR037401">
    <property type="entry name" value="SnoaL-like"/>
</dbReference>
<comment type="caution">
    <text evidence="2">The sequence shown here is derived from an EMBL/GenBank/DDBJ whole genome shotgun (WGS) entry which is preliminary data.</text>
</comment>
<dbReference type="Pfam" id="PF13577">
    <property type="entry name" value="SnoaL_4"/>
    <property type="match status" value="1"/>
</dbReference>
<evidence type="ECO:0000259" key="1">
    <source>
        <dbReference type="Pfam" id="PF13577"/>
    </source>
</evidence>
<sequence length="144" mass="16377">MPNDDLAARIAALEARDAIRDLVARYCHYVRERRHDNIVGLYTPDGVFDMPAVMAEGGVRSGRDAIAETFARNNEAMDPWPFTHNHVIDLDGEDRATGHVYTEFRIGSDDMRVGFVGVYADEYVRHEGVWKFRRRKLQSVALPA</sequence>
<dbReference type="EMBL" id="NWUF01000005">
    <property type="protein sequence ID" value="PCE42961.1"/>
    <property type="molecule type" value="Genomic_DNA"/>
</dbReference>
<protein>
    <submittedName>
        <fullName evidence="2">Nuclear transport factor 2 family protein</fullName>
    </submittedName>
</protein>
<keyword evidence="3" id="KW-1185">Reference proteome</keyword>
<organism evidence="2 3">
    <name type="scientific">Rhizorhabdus dicambivorans</name>
    <dbReference type="NCBI Taxonomy" id="1850238"/>
    <lineage>
        <taxon>Bacteria</taxon>
        <taxon>Pseudomonadati</taxon>
        <taxon>Pseudomonadota</taxon>
        <taxon>Alphaproteobacteria</taxon>
        <taxon>Sphingomonadales</taxon>
        <taxon>Sphingomonadaceae</taxon>
        <taxon>Rhizorhabdus</taxon>
    </lineage>
</organism>
<dbReference type="KEGG" id="rdi:CMV14_16760"/>
<reference evidence="2 3" key="1">
    <citation type="submission" date="2017-09" db="EMBL/GenBank/DDBJ databases">
        <title>The Catabolism of 3,6-Dichlorosalicylic acid is Initiated by the Cytochrome P450 Monooxygenase DsmABC in Rhizorhabdus dicambivorans Ndbn-20.</title>
        <authorList>
            <person name="Na L."/>
        </authorList>
    </citation>
    <scope>NUCLEOTIDE SEQUENCE [LARGE SCALE GENOMIC DNA]</scope>
    <source>
        <strain evidence="2 3">Ndbn-20m</strain>
    </source>
</reference>
<dbReference type="RefSeq" id="WP_066968992.1">
    <property type="nucleotide sequence ID" value="NZ_CP023449.1"/>
</dbReference>
<proteinExistence type="predicted"/>
<evidence type="ECO:0000313" key="3">
    <source>
        <dbReference type="Proteomes" id="UP000218934"/>
    </source>
</evidence>